<dbReference type="PANTHER" id="PTHR30069:SF29">
    <property type="entry name" value="HEMOGLOBIN AND HEMOGLOBIN-HAPTOGLOBIN-BINDING PROTEIN 1-RELATED"/>
    <property type="match status" value="1"/>
</dbReference>
<evidence type="ECO:0000256" key="11">
    <source>
        <dbReference type="RuleBase" id="RU003357"/>
    </source>
</evidence>
<comment type="similarity">
    <text evidence="10 11">Belongs to the TonB-dependent receptor family.</text>
</comment>
<keyword evidence="15" id="KW-1185">Reference proteome</keyword>
<dbReference type="RefSeq" id="WP_115578514.1">
    <property type="nucleotide sequence ID" value="NZ_NXLX01000002.1"/>
</dbReference>
<dbReference type="SUPFAM" id="SSF56935">
    <property type="entry name" value="Porins"/>
    <property type="match status" value="1"/>
</dbReference>
<comment type="caution">
    <text evidence="14">The sequence shown here is derived from an EMBL/GenBank/DDBJ whole genome shotgun (WGS) entry which is preliminary data.</text>
</comment>
<sequence length="754" mass="84136">MKKRFICFLSMGCTLLALDNSKELEAIVETSNRIPTLISEAPGNISAITQKQIKLQNAKQMSDIIGKASGVRIDKEAGYNGRPQVFMRGIPYGTIIMLDGVILNDLEGEFRILQSISPYDIDRVEIVRGSFSSLYGAGGVGGVINFITKMPTRLEGQASIGYGNEIITNGAEKNLVRGYVSLGNVFLDHRLRVRASYAFNTSDGAYRVPAVAKGLSTGTNTDVTLNNGSTLQNGMMVGWVGRTAYLTQDARIKAEYDWNEANTTSISFNISTITENQHDPISYLKDSNGTVFGYDIKGSSGSSNSYYNPFIGSGWAGFRQEYNFLGSLSHKYYFNDETFLNITLASVNLINYWDDGCNGTNCSGPNKNVITEGKNSYIFGGRGSSSDNFASSNYLDITYSSQINKNHSIVSGFQARIMSSINERNYSSNYAAKQFWKNYDGTWSKDTSAAYTLALFASWQAKWNSYLSTNLGLRIDYWKNFNMSTFDITSTDPSLKTFDGSNEFFPSPKFAINYNPWAYTTFKGSIGLAFRAPNTRQMFAHAHAGDNQISNPTLAPEYGLQYDIGVEQRNPYGGIIKIYYYQTEMYNAIYKSGSGSIDDPYVNRNGGRSRFNGIELEAEQKIYKDLSISLNYTYTNAILLKDPQNPQYNGNQMASIPKHMGGFSLNYGGDKEGFYGSLQMKAQSSAFTSIANITPKFDFGNITERVIFNLKTGYEFKNKNYITLSFLNFTNEKYYDYYRGLGASFFIEFGGRFF</sequence>
<evidence type="ECO:0000259" key="13">
    <source>
        <dbReference type="Pfam" id="PF07715"/>
    </source>
</evidence>
<dbReference type="InterPro" id="IPR012910">
    <property type="entry name" value="Plug_dom"/>
</dbReference>
<evidence type="ECO:0000256" key="10">
    <source>
        <dbReference type="PROSITE-ProRule" id="PRU01360"/>
    </source>
</evidence>
<evidence type="ECO:0000256" key="6">
    <source>
        <dbReference type="ARBA" id="ARBA00023077"/>
    </source>
</evidence>
<evidence type="ECO:0000256" key="3">
    <source>
        <dbReference type="ARBA" id="ARBA00022452"/>
    </source>
</evidence>
<evidence type="ECO:0000256" key="8">
    <source>
        <dbReference type="ARBA" id="ARBA00023170"/>
    </source>
</evidence>
<reference evidence="14 15" key="1">
    <citation type="submission" date="2018-04" db="EMBL/GenBank/DDBJ databases">
        <title>Novel Campyloabacter and Helicobacter Species and Strains.</title>
        <authorList>
            <person name="Mannion A.J."/>
            <person name="Shen Z."/>
            <person name="Fox J.G."/>
        </authorList>
    </citation>
    <scope>NUCLEOTIDE SEQUENCE [LARGE SCALE GENOMIC DNA]</scope>
    <source>
        <strain evidence="14 15">MIT 04-9362</strain>
    </source>
</reference>
<evidence type="ECO:0000259" key="12">
    <source>
        <dbReference type="Pfam" id="PF00593"/>
    </source>
</evidence>
<dbReference type="AlphaFoldDB" id="A0A3D8JAF8"/>
<feature type="domain" description="TonB-dependent receptor-like beta-barrel" evidence="12">
    <location>
        <begin position="281"/>
        <end position="731"/>
    </location>
</feature>
<dbReference type="PANTHER" id="PTHR30069">
    <property type="entry name" value="TONB-DEPENDENT OUTER MEMBRANE RECEPTOR"/>
    <property type="match status" value="1"/>
</dbReference>
<keyword evidence="2 10" id="KW-0813">Transport</keyword>
<keyword evidence="4 10" id="KW-0812">Transmembrane</keyword>
<keyword evidence="9 10" id="KW-0998">Cell outer membrane</keyword>
<dbReference type="InterPro" id="IPR036942">
    <property type="entry name" value="Beta-barrel_TonB_sf"/>
</dbReference>
<dbReference type="GO" id="GO:0044718">
    <property type="term" value="P:siderophore transmembrane transport"/>
    <property type="evidence" value="ECO:0007669"/>
    <property type="project" value="TreeGrafter"/>
</dbReference>
<evidence type="ECO:0000313" key="14">
    <source>
        <dbReference type="EMBL" id="RDU74459.1"/>
    </source>
</evidence>
<gene>
    <name evidence="14" type="ORF">CQA57_01755</name>
</gene>
<name>A0A3D8JAF8_9HELI</name>
<dbReference type="Pfam" id="PF07715">
    <property type="entry name" value="Plug"/>
    <property type="match status" value="1"/>
</dbReference>
<keyword evidence="7 10" id="KW-0472">Membrane</keyword>
<keyword evidence="8 14" id="KW-0675">Receptor</keyword>
<dbReference type="PROSITE" id="PS52016">
    <property type="entry name" value="TONB_DEPENDENT_REC_3"/>
    <property type="match status" value="1"/>
</dbReference>
<keyword evidence="6 11" id="KW-0798">TonB box</keyword>
<evidence type="ECO:0000256" key="4">
    <source>
        <dbReference type="ARBA" id="ARBA00022692"/>
    </source>
</evidence>
<evidence type="ECO:0000256" key="2">
    <source>
        <dbReference type="ARBA" id="ARBA00022448"/>
    </source>
</evidence>
<proteinExistence type="inferred from homology"/>
<evidence type="ECO:0000256" key="5">
    <source>
        <dbReference type="ARBA" id="ARBA00022729"/>
    </source>
</evidence>
<dbReference type="InterPro" id="IPR000531">
    <property type="entry name" value="Beta-barrel_TonB"/>
</dbReference>
<dbReference type="CDD" id="cd01347">
    <property type="entry name" value="ligand_gated_channel"/>
    <property type="match status" value="1"/>
</dbReference>
<dbReference type="InterPro" id="IPR039426">
    <property type="entry name" value="TonB-dep_rcpt-like"/>
</dbReference>
<evidence type="ECO:0000256" key="1">
    <source>
        <dbReference type="ARBA" id="ARBA00004571"/>
    </source>
</evidence>
<keyword evidence="3 10" id="KW-1134">Transmembrane beta strand</keyword>
<organism evidence="14 15">
    <name type="scientific">Helicobacter anseris</name>
    <dbReference type="NCBI Taxonomy" id="375926"/>
    <lineage>
        <taxon>Bacteria</taxon>
        <taxon>Pseudomonadati</taxon>
        <taxon>Campylobacterota</taxon>
        <taxon>Epsilonproteobacteria</taxon>
        <taxon>Campylobacterales</taxon>
        <taxon>Helicobacteraceae</taxon>
        <taxon>Helicobacter</taxon>
    </lineage>
</organism>
<accession>A0A3D8JAF8</accession>
<dbReference type="GO" id="GO:0009279">
    <property type="term" value="C:cell outer membrane"/>
    <property type="evidence" value="ECO:0007669"/>
    <property type="project" value="UniProtKB-SubCell"/>
</dbReference>
<dbReference type="GO" id="GO:0015344">
    <property type="term" value="F:siderophore uptake transmembrane transporter activity"/>
    <property type="evidence" value="ECO:0007669"/>
    <property type="project" value="TreeGrafter"/>
</dbReference>
<dbReference type="Gene3D" id="2.40.170.20">
    <property type="entry name" value="TonB-dependent receptor, beta-barrel domain"/>
    <property type="match status" value="1"/>
</dbReference>
<comment type="subcellular location">
    <subcellularLocation>
        <location evidence="1 10">Cell outer membrane</location>
        <topology evidence="1 10">Multi-pass membrane protein</topology>
    </subcellularLocation>
</comment>
<feature type="domain" description="TonB-dependent receptor plug" evidence="13">
    <location>
        <begin position="39"/>
        <end position="143"/>
    </location>
</feature>
<protein>
    <submittedName>
        <fullName evidence="14">TonB-dependent receptor</fullName>
    </submittedName>
</protein>
<evidence type="ECO:0000256" key="7">
    <source>
        <dbReference type="ARBA" id="ARBA00023136"/>
    </source>
</evidence>
<dbReference type="Proteomes" id="UP000256695">
    <property type="component" value="Unassembled WGS sequence"/>
</dbReference>
<keyword evidence="5" id="KW-0732">Signal</keyword>
<dbReference type="OrthoDB" id="5389752at2"/>
<dbReference type="Gene3D" id="2.170.130.10">
    <property type="entry name" value="TonB-dependent receptor, plug domain"/>
    <property type="match status" value="1"/>
</dbReference>
<dbReference type="EMBL" id="NXLX01000002">
    <property type="protein sequence ID" value="RDU74459.1"/>
    <property type="molecule type" value="Genomic_DNA"/>
</dbReference>
<evidence type="ECO:0000313" key="15">
    <source>
        <dbReference type="Proteomes" id="UP000256695"/>
    </source>
</evidence>
<dbReference type="InterPro" id="IPR037066">
    <property type="entry name" value="Plug_dom_sf"/>
</dbReference>
<evidence type="ECO:0000256" key="9">
    <source>
        <dbReference type="ARBA" id="ARBA00023237"/>
    </source>
</evidence>
<dbReference type="Pfam" id="PF00593">
    <property type="entry name" value="TonB_dep_Rec_b-barrel"/>
    <property type="match status" value="1"/>
</dbReference>